<keyword evidence="2" id="KW-0677">Repeat</keyword>
<dbReference type="PANTHER" id="PTHR11219:SF72">
    <property type="entry name" value="TENEURIN-M"/>
    <property type="match status" value="1"/>
</dbReference>
<feature type="region of interest" description="Disordered" evidence="4">
    <location>
        <begin position="1350"/>
        <end position="1488"/>
    </location>
</feature>
<feature type="domain" description="EGF-like" evidence="5 6">
    <location>
        <begin position="1680"/>
        <end position="1691"/>
    </location>
</feature>
<dbReference type="InterPro" id="IPR000742">
    <property type="entry name" value="EGF"/>
</dbReference>
<evidence type="ECO:0000256" key="4">
    <source>
        <dbReference type="SAM" id="MobiDB-lite"/>
    </source>
</evidence>
<keyword evidence="1" id="KW-0245">EGF-like domain</keyword>
<feature type="compositionally biased region" description="Basic residues" evidence="4">
    <location>
        <begin position="1465"/>
        <end position="1476"/>
    </location>
</feature>
<feature type="non-terminal residue" evidence="7">
    <location>
        <position position="1693"/>
    </location>
</feature>
<dbReference type="InterPro" id="IPR051216">
    <property type="entry name" value="Teneurin"/>
</dbReference>
<name>A0AAN8X013_HALRR</name>
<keyword evidence="3" id="KW-1015">Disulfide bond</keyword>
<keyword evidence="8" id="KW-1185">Reference proteome</keyword>
<comment type="caution">
    <text evidence="7">The sequence shown here is derived from an EMBL/GenBank/DDBJ whole genome shotgun (WGS) entry which is preliminary data.</text>
</comment>
<dbReference type="GO" id="GO:0008045">
    <property type="term" value="P:motor neuron axon guidance"/>
    <property type="evidence" value="ECO:0007669"/>
    <property type="project" value="TreeGrafter"/>
</dbReference>
<dbReference type="Proteomes" id="UP001381693">
    <property type="component" value="Unassembled WGS sequence"/>
</dbReference>
<proteinExistence type="predicted"/>
<feature type="compositionally biased region" description="Basic and acidic residues" evidence="4">
    <location>
        <begin position="811"/>
        <end position="827"/>
    </location>
</feature>
<reference evidence="7 8" key="1">
    <citation type="submission" date="2023-11" db="EMBL/GenBank/DDBJ databases">
        <title>Halocaridina rubra genome assembly.</title>
        <authorList>
            <person name="Smith C."/>
        </authorList>
    </citation>
    <scope>NUCLEOTIDE SEQUENCE [LARGE SCALE GENOMIC DNA]</scope>
    <source>
        <strain evidence="7">EP-1</strain>
        <tissue evidence="7">Whole</tissue>
    </source>
</reference>
<dbReference type="PANTHER" id="PTHR11219">
    <property type="entry name" value="TENEURIN AND N-ACETYLGLUCOSAMINE-1-PHOSPHODIESTER ALPHA-N-ACETYLGLUCOSAMINIDASE"/>
    <property type="match status" value="1"/>
</dbReference>
<sequence length="1693" mass="188827">MNIAHVISAPILPSQPVAVPRPKQQLGSSISFSDNSSSSSSIASPFGIQEYLPLLLLPFLLPLLPFMYFTGNGKDAVSTTGHLASVKLSSFVIEMPSVSARQQVSKPSDNGIGVLEIISSGNDLGVGLAWEEEERTKSSVEMKEKEQQKHQYFGLIPLAMLQEKLILLNQDNGVAENLLKIRQTVAAHNPTHQNRRKRSALSLSSTSKDEEISLSPTKTPALTIHPINPLISTLSPLSSTSSSTSTSSSFKTSIPLISSLAYNYSLPSTFPLKVNSTSLMNSPVILEASVPPRETKDVSDIIFPQLNPVIMTRPPDTEHVALGSENNDTKYTKHFHLQSLDLYESEERMNPVANPDNSDEDYIWNNDTDLSHSKNKLADSVSNEKYLTSATLHRSHLESKLPPQYDEKNVAQENATDSDYEYHEGPETLSTYTILPSFQENSVTQTLGTGTLDILFESTPVIDWTSDTSDVRLTTTSVTSSLTSVISSTPAVSIHDESFTRYSLLTSVTDPRHNGTEVISNTEAAIIESDPFQAEISTTFDTIGSTLNHHDPEKFISFKQSLELVSETKEEHKNILKEQKHLTSENSDIFSESDVSAISPLYNNTGVMNKVNHVKSTPVNGIQIIQTDSYPLEENQELISGIDEQESWNLSTERALRDMEYELDLERETTTTTTTKKGIFQDSIEENEPERSKEDRKKYESDGLGDLESTNSKYSGGIQETQGSSWSVHHDHKADPKHSRENDLLDMVEMLGTPQLNETQDMYVQPEVSALRMIDSNEAFNVDLEKDVHKIIHGELAEKAHLYDKDISYRDHESQHNSQDDSSESHSHQQKKFQNSSNHDTFTSSSPTSMTSPSPPLPAYDFNFEYQQSITPTPEPSIEQETFPANWSKVQSSTSSKLSQEMDFDAQIHEKLEEEVQGDNQSLVNPSLTQKEFGKVELPKHSEKHESFSSDNGNPNDAKFTLDFKQLSSFDYKEITIEDNVEKPKEEKILLRNENKLEQVIDIEPNKTEEIEEHLEDEAILPTPFSDISILSTLKESNENSYSLQDDSFYPPAMEDLSLDARFDLEVKEQMDDSSIAVLKSIGINDINPKNPREKLFSHVSFPSTNSFSKEANIDNDTLTSLLPPPSWPSQFTHVDHDIISNEDKEYVEDLEEEERNHIKTLEIENEKSASGSLLTQIASDDVGDKEFDSSSEGSLSIQEHNSLSENNPNGNPLENLGKVESLQNNNQGKGDLSSDDQEYTDLISVHNQRRVKEGTESFVADDYDTNEPYEYKDANEKDYESYEEGAEYEHYEGVDDLDEHLHEEKDGSEHDHEPFMHKNDSQLSLSYNNHVIGVTGDLERDSVEITEKKGKACDDDDTNKPAIEERVSDGHVYVSDRNIMPGGEQWESQDPSCKCSCQCSGSENIPISPDRVAANPSTRYRGDDHPQPSPSPPTNTSSTTTSTPSIAPTTTTPSTTSLDPPIHFFHRNHPHRHHHGDPTETTGSSTVTTSTLTPYIETIWLPSVNPHQVIYTDDSRDHDPQDNDEAGSISVIRPHQVAPPDGASFSALQIGEEASFKLAPYGYWNLHLTLSDPTDIRIVLTIPRGTSLGLYARRSALPTHTQHDIMRILRGTRPRDVRASPNVVEIAVEEVLEAGEWFLSLYNDDGEPHQVSMVITRGPGVGECPQRCNDRGDCILGRCQCRAGYSGVDCSQ</sequence>
<evidence type="ECO:0000259" key="5">
    <source>
        <dbReference type="PROSITE" id="PS00022"/>
    </source>
</evidence>
<feature type="region of interest" description="Disordered" evidence="4">
    <location>
        <begin position="1184"/>
        <end position="1218"/>
    </location>
</feature>
<feature type="compositionally biased region" description="Polar residues" evidence="4">
    <location>
        <begin position="708"/>
        <end position="727"/>
    </location>
</feature>
<feature type="compositionally biased region" description="Low complexity" evidence="4">
    <location>
        <begin position="1435"/>
        <end position="1458"/>
    </location>
</feature>
<evidence type="ECO:0000313" key="8">
    <source>
        <dbReference type="Proteomes" id="UP001381693"/>
    </source>
</evidence>
<evidence type="ECO:0000256" key="3">
    <source>
        <dbReference type="ARBA" id="ARBA00023157"/>
    </source>
</evidence>
<feature type="compositionally biased region" description="Low complexity" evidence="4">
    <location>
        <begin position="841"/>
        <end position="852"/>
    </location>
</feature>
<feature type="compositionally biased region" description="Basic and acidic residues" evidence="4">
    <location>
        <begin position="1350"/>
        <end position="1370"/>
    </location>
</feature>
<dbReference type="PROSITE" id="PS00022">
    <property type="entry name" value="EGF_1"/>
    <property type="match status" value="1"/>
</dbReference>
<dbReference type="InterPro" id="IPR057629">
    <property type="entry name" value="Teneurin1-4_GBD"/>
</dbReference>
<evidence type="ECO:0000256" key="2">
    <source>
        <dbReference type="ARBA" id="ARBA00022737"/>
    </source>
</evidence>
<feature type="compositionally biased region" description="Basic and acidic residues" evidence="4">
    <location>
        <begin position="728"/>
        <end position="740"/>
    </location>
</feature>
<evidence type="ECO:0000259" key="6">
    <source>
        <dbReference type="PROSITE" id="PS01186"/>
    </source>
</evidence>
<dbReference type="Pfam" id="PF23093">
    <property type="entry name" value="GBD_Tenm3"/>
    <property type="match status" value="1"/>
</dbReference>
<dbReference type="Gene3D" id="2.60.120.260">
    <property type="entry name" value="Galactose-binding domain-like"/>
    <property type="match status" value="1"/>
</dbReference>
<feature type="region of interest" description="Disordered" evidence="4">
    <location>
        <begin position="811"/>
        <end position="861"/>
    </location>
</feature>
<feature type="compositionally biased region" description="Basic and acidic residues" evidence="4">
    <location>
        <begin position="689"/>
        <end position="701"/>
    </location>
</feature>
<feature type="region of interest" description="Disordered" evidence="4">
    <location>
        <begin position="665"/>
        <end position="740"/>
    </location>
</feature>
<feature type="compositionally biased region" description="Polar residues" evidence="4">
    <location>
        <begin position="1191"/>
        <end position="1201"/>
    </location>
</feature>
<evidence type="ECO:0000313" key="7">
    <source>
        <dbReference type="EMBL" id="KAK7073646.1"/>
    </source>
</evidence>
<accession>A0AAN8X013</accession>
<evidence type="ECO:0000256" key="1">
    <source>
        <dbReference type="ARBA" id="ARBA00022536"/>
    </source>
</evidence>
<dbReference type="EMBL" id="JAXCGZ010012322">
    <property type="protein sequence ID" value="KAK7073646.1"/>
    <property type="molecule type" value="Genomic_DNA"/>
</dbReference>
<dbReference type="Pfam" id="PF23106">
    <property type="entry name" value="EGF_Teneurin"/>
    <property type="match status" value="1"/>
</dbReference>
<protein>
    <recommendedName>
        <fullName evidence="5 6">EGF-like domain-containing protein</fullName>
    </recommendedName>
</protein>
<gene>
    <name evidence="7" type="ORF">SK128_021646</name>
</gene>
<organism evidence="7 8">
    <name type="scientific">Halocaridina rubra</name>
    <name type="common">Hawaiian red shrimp</name>
    <dbReference type="NCBI Taxonomy" id="373956"/>
    <lineage>
        <taxon>Eukaryota</taxon>
        <taxon>Metazoa</taxon>
        <taxon>Ecdysozoa</taxon>
        <taxon>Arthropoda</taxon>
        <taxon>Crustacea</taxon>
        <taxon>Multicrustacea</taxon>
        <taxon>Malacostraca</taxon>
        <taxon>Eumalacostraca</taxon>
        <taxon>Eucarida</taxon>
        <taxon>Decapoda</taxon>
        <taxon>Pleocyemata</taxon>
        <taxon>Caridea</taxon>
        <taxon>Atyoidea</taxon>
        <taxon>Atyidae</taxon>
        <taxon>Halocaridina</taxon>
    </lineage>
</organism>
<dbReference type="PROSITE" id="PS01186">
    <property type="entry name" value="EGF_2"/>
    <property type="match status" value="1"/>
</dbReference>
<feature type="compositionally biased region" description="Low complexity" evidence="4">
    <location>
        <begin position="1202"/>
        <end position="1217"/>
    </location>
</feature>
<feature type="region of interest" description="Disordered" evidence="4">
    <location>
        <begin position="187"/>
        <end position="216"/>
    </location>
</feature>